<gene>
    <name evidence="4" type="ORF">SSLFYP27_00184</name>
</gene>
<keyword evidence="2" id="KW-1133">Transmembrane helix</keyword>
<proteinExistence type="predicted"/>
<dbReference type="Pfam" id="PF13273">
    <property type="entry name" value="DUF4064"/>
    <property type="match status" value="1"/>
</dbReference>
<organism evidence="4">
    <name type="scientific">Staphylococcus simulans</name>
    <dbReference type="NCBI Taxonomy" id="1286"/>
    <lineage>
        <taxon>Bacteria</taxon>
        <taxon>Bacillati</taxon>
        <taxon>Bacillota</taxon>
        <taxon>Bacilli</taxon>
        <taxon>Bacillales</taxon>
        <taxon>Staphylococcaceae</taxon>
        <taxon>Staphylococcus</taxon>
    </lineage>
</organism>
<evidence type="ECO:0000259" key="3">
    <source>
        <dbReference type="Pfam" id="PF13273"/>
    </source>
</evidence>
<reference evidence="4" key="1">
    <citation type="submission" date="2019-11" db="EMBL/GenBank/DDBJ databases">
        <authorList>
            <person name="Feng L."/>
        </authorList>
    </citation>
    <scope>NUCLEOTIDE SEQUENCE</scope>
    <source>
        <strain evidence="4">SsimulansLFYP27</strain>
    </source>
</reference>
<keyword evidence="2" id="KW-0812">Transmembrane</keyword>
<feature type="transmembrane region" description="Helical" evidence="2">
    <location>
        <begin position="51"/>
        <end position="76"/>
    </location>
</feature>
<dbReference type="InterPro" id="IPR025273">
    <property type="entry name" value="DUF4064"/>
</dbReference>
<dbReference type="RefSeq" id="WP_156666874.1">
    <property type="nucleotide sequence ID" value="NZ_CACRUO010000045.1"/>
</dbReference>
<sequence>MNRKVERIIGWIGVGLTVLYMLLFLIGTFMKDGMLADILLKQGDSSMSPEFLHQTMVFTTIGLIVVAIIAAVGLILSKKNRIVAGIILIVAALVGLYFSNFIASILFFIVAIMLFVRRSQAKREANKEYDRNHGYFEDITRDNENTNNHEKIKPEGKQVRDKAEHDKFDSEANHEAHYEENANESELAKQRRRDDHERPRRHDLDDFK</sequence>
<evidence type="ECO:0000313" key="4">
    <source>
        <dbReference type="EMBL" id="VYU32143.1"/>
    </source>
</evidence>
<name>A0A6N3E1E3_STASI</name>
<protein>
    <recommendedName>
        <fullName evidence="3">DUF4064 domain-containing protein</fullName>
    </recommendedName>
</protein>
<keyword evidence="2" id="KW-0472">Membrane</keyword>
<dbReference type="AlphaFoldDB" id="A0A6N3E1E3"/>
<accession>A0A6N3E1E3</accession>
<feature type="region of interest" description="Disordered" evidence="1">
    <location>
        <begin position="138"/>
        <end position="208"/>
    </location>
</feature>
<feature type="domain" description="DUF4064" evidence="3">
    <location>
        <begin position="2"/>
        <end position="96"/>
    </location>
</feature>
<evidence type="ECO:0000256" key="1">
    <source>
        <dbReference type="SAM" id="MobiDB-lite"/>
    </source>
</evidence>
<feature type="transmembrane region" description="Helical" evidence="2">
    <location>
        <begin position="82"/>
        <end position="115"/>
    </location>
</feature>
<dbReference type="EMBL" id="CACRUO010000045">
    <property type="protein sequence ID" value="VYU32143.1"/>
    <property type="molecule type" value="Genomic_DNA"/>
</dbReference>
<evidence type="ECO:0000256" key="2">
    <source>
        <dbReference type="SAM" id="Phobius"/>
    </source>
</evidence>
<feature type="transmembrane region" description="Helical" evidence="2">
    <location>
        <begin position="12"/>
        <end position="30"/>
    </location>
</feature>